<dbReference type="Proteomes" id="UP000655287">
    <property type="component" value="Unassembled WGS sequence"/>
</dbReference>
<evidence type="ECO:0000256" key="1">
    <source>
        <dbReference type="SAM" id="MobiDB-lite"/>
    </source>
</evidence>
<dbReference type="AlphaFoldDB" id="A0A919V1E8"/>
<protein>
    <submittedName>
        <fullName evidence="2">Uncharacterized protein</fullName>
    </submittedName>
</protein>
<evidence type="ECO:0000313" key="3">
    <source>
        <dbReference type="Proteomes" id="UP000655287"/>
    </source>
</evidence>
<organism evidence="2 3">
    <name type="scientific">Sphaerisporangium rufum</name>
    <dbReference type="NCBI Taxonomy" id="1381558"/>
    <lineage>
        <taxon>Bacteria</taxon>
        <taxon>Bacillati</taxon>
        <taxon>Actinomycetota</taxon>
        <taxon>Actinomycetes</taxon>
        <taxon>Streptosporangiales</taxon>
        <taxon>Streptosporangiaceae</taxon>
        <taxon>Sphaerisporangium</taxon>
    </lineage>
</organism>
<comment type="caution">
    <text evidence="2">The sequence shown here is derived from an EMBL/GenBank/DDBJ whole genome shotgun (WGS) entry which is preliminary data.</text>
</comment>
<accession>A0A919V1E8</accession>
<gene>
    <name evidence="2" type="ORF">Sru01_46460</name>
</gene>
<name>A0A919V1E8_9ACTN</name>
<sequence length="89" mass="9794">MADAAKWRRRASQAGNRARARMRTLAPAGIRAARGATTPYHHHRRTSCPGAAARCVRRPVDFPTGRPAGPPHRPTCRKIGKVGTMFIRL</sequence>
<reference evidence="2" key="1">
    <citation type="submission" date="2021-01" db="EMBL/GenBank/DDBJ databases">
        <title>Whole genome shotgun sequence of Sphaerisporangium rufum NBRC 109079.</title>
        <authorList>
            <person name="Komaki H."/>
            <person name="Tamura T."/>
        </authorList>
    </citation>
    <scope>NUCLEOTIDE SEQUENCE</scope>
    <source>
        <strain evidence="2">NBRC 109079</strain>
    </source>
</reference>
<evidence type="ECO:0000313" key="2">
    <source>
        <dbReference type="EMBL" id="GII79664.1"/>
    </source>
</evidence>
<dbReference type="EMBL" id="BOOU01000061">
    <property type="protein sequence ID" value="GII79664.1"/>
    <property type="molecule type" value="Genomic_DNA"/>
</dbReference>
<feature type="region of interest" description="Disordered" evidence="1">
    <location>
        <begin position="1"/>
        <end position="21"/>
    </location>
</feature>
<proteinExistence type="predicted"/>
<keyword evidence="3" id="KW-1185">Reference proteome</keyword>